<protein>
    <submittedName>
        <fullName evidence="2">Uncharacterized protein</fullName>
    </submittedName>
</protein>
<evidence type="ECO:0000313" key="3">
    <source>
        <dbReference type="Proteomes" id="UP001162164"/>
    </source>
</evidence>
<name>A0ABQ9IQF9_9CUCU</name>
<keyword evidence="3" id="KW-1185">Reference proteome</keyword>
<gene>
    <name evidence="2" type="ORF">NQ317_006979</name>
</gene>
<comment type="caution">
    <text evidence="2">The sequence shown here is derived from an EMBL/GenBank/DDBJ whole genome shotgun (WGS) entry which is preliminary data.</text>
</comment>
<evidence type="ECO:0000256" key="1">
    <source>
        <dbReference type="SAM" id="MobiDB-lite"/>
    </source>
</evidence>
<organism evidence="2 3">
    <name type="scientific">Molorchus minor</name>
    <dbReference type="NCBI Taxonomy" id="1323400"/>
    <lineage>
        <taxon>Eukaryota</taxon>
        <taxon>Metazoa</taxon>
        <taxon>Ecdysozoa</taxon>
        <taxon>Arthropoda</taxon>
        <taxon>Hexapoda</taxon>
        <taxon>Insecta</taxon>
        <taxon>Pterygota</taxon>
        <taxon>Neoptera</taxon>
        <taxon>Endopterygota</taxon>
        <taxon>Coleoptera</taxon>
        <taxon>Polyphaga</taxon>
        <taxon>Cucujiformia</taxon>
        <taxon>Chrysomeloidea</taxon>
        <taxon>Cerambycidae</taxon>
        <taxon>Lamiinae</taxon>
        <taxon>Monochamini</taxon>
        <taxon>Molorchus</taxon>
    </lineage>
</organism>
<feature type="region of interest" description="Disordered" evidence="1">
    <location>
        <begin position="265"/>
        <end position="289"/>
    </location>
</feature>
<dbReference type="EMBL" id="JAPWTJ010003760">
    <property type="protein sequence ID" value="KAJ8952167.1"/>
    <property type="molecule type" value="Genomic_DNA"/>
</dbReference>
<dbReference type="Proteomes" id="UP001162164">
    <property type="component" value="Unassembled WGS sequence"/>
</dbReference>
<accession>A0ABQ9IQF9</accession>
<reference evidence="2" key="1">
    <citation type="journal article" date="2023" name="Insect Mol. Biol.">
        <title>Genome sequencing provides insights into the evolution of gene families encoding plant cell wall-degrading enzymes in longhorned beetles.</title>
        <authorList>
            <person name="Shin N.R."/>
            <person name="Okamura Y."/>
            <person name="Kirsch R."/>
            <person name="Pauchet Y."/>
        </authorList>
    </citation>
    <scope>NUCLEOTIDE SEQUENCE</scope>
    <source>
        <strain evidence="2">MMC_N1</strain>
    </source>
</reference>
<proteinExistence type="predicted"/>
<sequence length="289" mass="31908">MTLNTPKANVHIPVTIDCFRGPAPGSCFHPQTLIIPDITSAEVSSLEMTAFYCNNCKTNIYLAANGRVKDGAATPYHNTHPCSCVRRLVPIPTAPQDLYNPVYEELSDAESEMVPAPHSEDEFAEDELSLAGEMERRRLEIPRHRTDPRLSLPDEISPGSDLCHRVTLRRMWMQHDGAPPHYAVQVPQEPHEPLPPVPSNKRHRSLDRRRQEFPRGNAVGRPPAAVPQALRVGPGAGAFGDVSTRPQTVFSGFGVWVGFGYSNHTSSGTSRGRRDPRRLSQLSADLALT</sequence>
<evidence type="ECO:0000313" key="2">
    <source>
        <dbReference type="EMBL" id="KAJ8952167.1"/>
    </source>
</evidence>